<organism evidence="2 3">
    <name type="scientific">Bombella saccharophila</name>
    <dbReference type="NCBI Taxonomy" id="2967338"/>
    <lineage>
        <taxon>Bacteria</taxon>
        <taxon>Pseudomonadati</taxon>
        <taxon>Pseudomonadota</taxon>
        <taxon>Alphaproteobacteria</taxon>
        <taxon>Acetobacterales</taxon>
        <taxon>Acetobacteraceae</taxon>
        <taxon>Bombella</taxon>
    </lineage>
</organism>
<feature type="transmembrane region" description="Helical" evidence="1">
    <location>
        <begin position="27"/>
        <end position="43"/>
    </location>
</feature>
<comment type="caution">
    <text evidence="2">The sequence shown here is derived from an EMBL/GenBank/DDBJ whole genome shotgun (WGS) entry which is preliminary data.</text>
</comment>
<proteinExistence type="predicted"/>
<evidence type="ECO:0000313" key="2">
    <source>
        <dbReference type="EMBL" id="MCX5615073.1"/>
    </source>
</evidence>
<dbReference type="RefSeq" id="WP_180794217.1">
    <property type="nucleotide sequence ID" value="NZ_JANIDW010000003.1"/>
</dbReference>
<keyword evidence="3" id="KW-1185">Reference proteome</keyword>
<keyword evidence="1" id="KW-0472">Membrane</keyword>
<accession>A0ABT3WBU6</accession>
<dbReference type="EMBL" id="JANIDW010000003">
    <property type="protein sequence ID" value="MCX5615073.1"/>
    <property type="molecule type" value="Genomic_DNA"/>
</dbReference>
<gene>
    <name evidence="2" type="ORF">NQF64_07435</name>
</gene>
<keyword evidence="1" id="KW-1133">Transmembrane helix</keyword>
<keyword evidence="1" id="KW-0812">Transmembrane</keyword>
<dbReference type="Proteomes" id="UP001165648">
    <property type="component" value="Unassembled WGS sequence"/>
</dbReference>
<evidence type="ECO:0000256" key="1">
    <source>
        <dbReference type="SAM" id="Phobius"/>
    </source>
</evidence>
<name>A0ABT3WBU6_9PROT</name>
<reference evidence="2 3" key="1">
    <citation type="submission" date="2022-07" db="EMBL/GenBank/DDBJ databases">
        <title>Bombella genomes.</title>
        <authorList>
            <person name="Harer L."/>
            <person name="Styblova S."/>
            <person name="Ehrmann M."/>
        </authorList>
    </citation>
    <scope>NUCLEOTIDE SEQUENCE [LARGE SCALE GENOMIC DNA]</scope>
    <source>
        <strain evidence="2 3">TMW 2.2558</strain>
    </source>
</reference>
<protein>
    <submittedName>
        <fullName evidence="2">Uncharacterized protein</fullName>
    </submittedName>
</protein>
<sequence length="56" mass="6066">MSSDLINTCHSILGLVKDVMEDLVMDHPWGWTGLAFIVGLLFGRKKGAACRKGSCS</sequence>
<evidence type="ECO:0000313" key="3">
    <source>
        <dbReference type="Proteomes" id="UP001165648"/>
    </source>
</evidence>